<evidence type="ECO:0000313" key="3">
    <source>
        <dbReference type="Proteomes" id="UP000639772"/>
    </source>
</evidence>
<accession>A0A835UK63</accession>
<feature type="compositionally biased region" description="Polar residues" evidence="1">
    <location>
        <begin position="151"/>
        <end position="164"/>
    </location>
</feature>
<sequence>MEYGTWSEIVIKSNNNLFSRCHNRDLKIGPWTRKDPTGNSRAEVIASCRKEMMEFVRNMSREADDKEKETMYELSLKDIVQTQKEKKTEEEKTEVVLSEKGSFREDLGTKSKEQTEELIANKSFLARVPAMFGGRWRLSSGRAGGKGTKEGCSSRNPNSRTASGSRIKGRFSSCYQFLRPERSRSMEM</sequence>
<dbReference type="PANTHER" id="PTHR34193">
    <property type="entry name" value="OS11G0199801 PROTEIN"/>
    <property type="match status" value="1"/>
</dbReference>
<comment type="caution">
    <text evidence="2">The sequence shown here is derived from an EMBL/GenBank/DDBJ whole genome shotgun (WGS) entry which is preliminary data.</text>
</comment>
<proteinExistence type="predicted"/>
<evidence type="ECO:0000256" key="1">
    <source>
        <dbReference type="SAM" id="MobiDB-lite"/>
    </source>
</evidence>
<gene>
    <name evidence="2" type="ORF">HPP92_018826</name>
</gene>
<organism evidence="2 3">
    <name type="scientific">Vanilla planifolia</name>
    <name type="common">Vanilla</name>
    <dbReference type="NCBI Taxonomy" id="51239"/>
    <lineage>
        <taxon>Eukaryota</taxon>
        <taxon>Viridiplantae</taxon>
        <taxon>Streptophyta</taxon>
        <taxon>Embryophyta</taxon>
        <taxon>Tracheophyta</taxon>
        <taxon>Spermatophyta</taxon>
        <taxon>Magnoliopsida</taxon>
        <taxon>Liliopsida</taxon>
        <taxon>Asparagales</taxon>
        <taxon>Orchidaceae</taxon>
        <taxon>Vanilloideae</taxon>
        <taxon>Vanilleae</taxon>
        <taxon>Vanilla</taxon>
    </lineage>
</organism>
<evidence type="ECO:0000313" key="2">
    <source>
        <dbReference type="EMBL" id="KAG0464662.1"/>
    </source>
</evidence>
<dbReference type="EMBL" id="JADCNM010000010">
    <property type="protein sequence ID" value="KAG0464662.1"/>
    <property type="molecule type" value="Genomic_DNA"/>
</dbReference>
<reference evidence="2 3" key="1">
    <citation type="journal article" date="2020" name="Nat. Food">
        <title>A phased Vanilla planifolia genome enables genetic improvement of flavour and production.</title>
        <authorList>
            <person name="Hasing T."/>
            <person name="Tang H."/>
            <person name="Brym M."/>
            <person name="Khazi F."/>
            <person name="Huang T."/>
            <person name="Chambers A.H."/>
        </authorList>
    </citation>
    <scope>NUCLEOTIDE SEQUENCE [LARGE SCALE GENOMIC DNA]</scope>
    <source>
        <tissue evidence="2">Leaf</tissue>
    </source>
</reference>
<dbReference type="Proteomes" id="UP000639772">
    <property type="component" value="Chromosome 10"/>
</dbReference>
<dbReference type="PANTHER" id="PTHR34193:SF1">
    <property type="entry name" value="EXPRESSED PROTEIN"/>
    <property type="match status" value="1"/>
</dbReference>
<protein>
    <submittedName>
        <fullName evidence="2">Uncharacterized protein</fullName>
    </submittedName>
</protein>
<dbReference type="AlphaFoldDB" id="A0A835UK63"/>
<name>A0A835UK63_VANPL</name>
<feature type="region of interest" description="Disordered" evidence="1">
    <location>
        <begin position="138"/>
        <end position="167"/>
    </location>
</feature>